<feature type="transmembrane region" description="Helical" evidence="6">
    <location>
        <begin position="282"/>
        <end position="303"/>
    </location>
</feature>
<comment type="caution">
    <text evidence="7">The sequence shown here is derived from an EMBL/GenBank/DDBJ whole genome shotgun (WGS) entry which is preliminary data.</text>
</comment>
<feature type="transmembrane region" description="Helical" evidence="6">
    <location>
        <begin position="315"/>
        <end position="335"/>
    </location>
</feature>
<dbReference type="Pfam" id="PF04515">
    <property type="entry name" value="Choline_transpo"/>
    <property type="match status" value="1"/>
</dbReference>
<dbReference type="InterPro" id="IPR007603">
    <property type="entry name" value="Choline_transptr-like"/>
</dbReference>
<sequence length="604" mass="65102">MDEERGTSIMDGPPENENYLHSSGVALYVEKRPRRDNPWTVAYCLAAALIFVCGIPAFVHTDPNAGLYTQSFFYNSTTCDVQAYTAANPPVGDVSVDMDPTFLNAFKKQASIWMPITAVLSVVTSAVYLLLFRRFAKAMVMLTIGFSLGFSLLFAIVCFAVGAFPMGIILIICTAISAVFYWWIRAQLRMCAELLAIAGRGLNENLGLVPAAIGIKIAGLCVLTYSMAAFFSATNIGHARPNHSVVTMITDTSRPESAVCLDASSMDPNAHRIPCCEFVTTGWAHVFAIAASSFVAWTSMLIMEIKLYTVADTIAQWYFSASAAGSSAAVASRMAPGSVRRSLRNALTSSFGTIAFAAAILALIRAMRRSLQEQGRKNIICCIINCIAQPLLALLEKFTRFATIAAAITGQALVPSAKSVFETLKRNFLQTYSMWWVPESVLNFAVALLSLSWAGVVFFSTFAATSKYDTGLSLGVSFAIAFAAFFLMLFSLLFVSGLLLDAVNTLYICYAMDKDNRRVTHPEIHAIYSQVPGLAVENPDGGVMYGAPDPAQPAPPPAPPAYPGMYAPAQPTYPAVGYPAYAPAPVVQPPPPPGGYTYVANDRV</sequence>
<proteinExistence type="inferred from homology"/>
<feature type="transmembrane region" description="Helical" evidence="6">
    <location>
        <begin position="138"/>
        <end position="157"/>
    </location>
</feature>
<evidence type="ECO:0000313" key="8">
    <source>
        <dbReference type="Proteomes" id="UP000075714"/>
    </source>
</evidence>
<dbReference type="Proteomes" id="UP000075714">
    <property type="component" value="Unassembled WGS sequence"/>
</dbReference>
<feature type="transmembrane region" description="Helical" evidence="6">
    <location>
        <begin position="163"/>
        <end position="184"/>
    </location>
</feature>
<reference evidence="8" key="1">
    <citation type="journal article" date="2016" name="Nat. Commun.">
        <title>The Gonium pectorale genome demonstrates co-option of cell cycle regulation during the evolution of multicellularity.</title>
        <authorList>
            <person name="Hanschen E.R."/>
            <person name="Marriage T.N."/>
            <person name="Ferris P.J."/>
            <person name="Hamaji T."/>
            <person name="Toyoda A."/>
            <person name="Fujiyama A."/>
            <person name="Neme R."/>
            <person name="Noguchi H."/>
            <person name="Minakuchi Y."/>
            <person name="Suzuki M."/>
            <person name="Kawai-Toyooka H."/>
            <person name="Smith D.R."/>
            <person name="Sparks H."/>
            <person name="Anderson J."/>
            <person name="Bakaric R."/>
            <person name="Luria V."/>
            <person name="Karger A."/>
            <person name="Kirschner M.W."/>
            <person name="Durand P.M."/>
            <person name="Michod R.E."/>
            <person name="Nozaki H."/>
            <person name="Olson B.J."/>
        </authorList>
    </citation>
    <scope>NUCLEOTIDE SEQUENCE [LARGE SCALE GENOMIC DNA]</scope>
    <source>
        <strain evidence="8">NIES-2863</strain>
    </source>
</reference>
<dbReference type="GO" id="GO:0005886">
    <property type="term" value="C:plasma membrane"/>
    <property type="evidence" value="ECO:0007669"/>
    <property type="project" value="UniProtKB-SubCell"/>
</dbReference>
<evidence type="ECO:0000256" key="2">
    <source>
        <dbReference type="ARBA" id="ARBA00007168"/>
    </source>
</evidence>
<keyword evidence="5 6" id="KW-0472">Membrane</keyword>
<keyword evidence="3 6" id="KW-0812">Transmembrane</keyword>
<feature type="transmembrane region" description="Helical" evidence="6">
    <location>
        <begin position="40"/>
        <end position="59"/>
    </location>
</feature>
<comment type="function">
    <text evidence="6">Choline transporter.</text>
</comment>
<evidence type="ECO:0000313" key="7">
    <source>
        <dbReference type="EMBL" id="KXZ51690.1"/>
    </source>
</evidence>
<dbReference type="OrthoDB" id="420519at2759"/>
<feature type="transmembrane region" description="Helical" evidence="6">
    <location>
        <begin position="441"/>
        <end position="464"/>
    </location>
</feature>
<evidence type="ECO:0000256" key="1">
    <source>
        <dbReference type="ARBA" id="ARBA00004141"/>
    </source>
</evidence>
<comment type="similarity">
    <text evidence="2 6">Belongs to the CTL (choline transporter-like) family.</text>
</comment>
<keyword evidence="8" id="KW-1185">Reference proteome</keyword>
<dbReference type="PANTHER" id="PTHR12385">
    <property type="entry name" value="CHOLINE TRANSPORTER-LIKE (SLC FAMILY 44)"/>
    <property type="match status" value="1"/>
</dbReference>
<evidence type="ECO:0000256" key="5">
    <source>
        <dbReference type="ARBA" id="ARBA00023136"/>
    </source>
</evidence>
<comment type="subcellular location">
    <subcellularLocation>
        <location evidence="6">Cell membrane</location>
        <topology evidence="6">Multi-pass membrane protein</topology>
    </subcellularLocation>
    <subcellularLocation>
        <location evidence="1">Membrane</location>
        <topology evidence="1">Multi-pass membrane protein</topology>
    </subcellularLocation>
</comment>
<protein>
    <recommendedName>
        <fullName evidence="6">Choline transporter-like protein</fullName>
    </recommendedName>
</protein>
<gene>
    <name evidence="7" type="ORF">GPECTOR_11g140</name>
</gene>
<evidence type="ECO:0000256" key="6">
    <source>
        <dbReference type="RuleBase" id="RU368066"/>
    </source>
</evidence>
<evidence type="ECO:0000256" key="4">
    <source>
        <dbReference type="ARBA" id="ARBA00022989"/>
    </source>
</evidence>
<keyword evidence="4 6" id="KW-1133">Transmembrane helix</keyword>
<name>A0A150GQR4_GONPE</name>
<dbReference type="AlphaFoldDB" id="A0A150GQR4"/>
<dbReference type="EMBL" id="LSYV01000012">
    <property type="protein sequence ID" value="KXZ51690.1"/>
    <property type="molecule type" value="Genomic_DNA"/>
</dbReference>
<feature type="transmembrane region" description="Helical" evidence="6">
    <location>
        <begin position="112"/>
        <end position="131"/>
    </location>
</feature>
<evidence type="ECO:0000256" key="3">
    <source>
        <dbReference type="ARBA" id="ARBA00022692"/>
    </source>
</evidence>
<feature type="transmembrane region" description="Helical" evidence="6">
    <location>
        <begin position="347"/>
        <end position="366"/>
    </location>
</feature>
<dbReference type="PANTHER" id="PTHR12385:SF98">
    <property type="entry name" value="CHOLINE TRANSPORTER-LIKE PROTEIN"/>
    <property type="match status" value="1"/>
</dbReference>
<dbReference type="GO" id="GO:0022857">
    <property type="term" value="F:transmembrane transporter activity"/>
    <property type="evidence" value="ECO:0007669"/>
    <property type="project" value="UniProtKB-UniRule"/>
</dbReference>
<accession>A0A150GQR4</accession>
<feature type="transmembrane region" description="Helical" evidence="6">
    <location>
        <begin position="205"/>
        <end position="231"/>
    </location>
</feature>
<feature type="transmembrane region" description="Helical" evidence="6">
    <location>
        <begin position="476"/>
        <end position="500"/>
    </location>
</feature>
<organism evidence="7 8">
    <name type="scientific">Gonium pectorale</name>
    <name type="common">Green alga</name>
    <dbReference type="NCBI Taxonomy" id="33097"/>
    <lineage>
        <taxon>Eukaryota</taxon>
        <taxon>Viridiplantae</taxon>
        <taxon>Chlorophyta</taxon>
        <taxon>core chlorophytes</taxon>
        <taxon>Chlorophyceae</taxon>
        <taxon>CS clade</taxon>
        <taxon>Chlamydomonadales</taxon>
        <taxon>Volvocaceae</taxon>
        <taxon>Gonium</taxon>
    </lineage>
</organism>